<dbReference type="AlphaFoldDB" id="A0A803LUC9"/>
<feature type="compositionally biased region" description="Basic and acidic residues" evidence="8">
    <location>
        <begin position="435"/>
        <end position="444"/>
    </location>
</feature>
<evidence type="ECO:0000256" key="2">
    <source>
        <dbReference type="ARBA" id="ARBA00022771"/>
    </source>
</evidence>
<evidence type="ECO:0000256" key="4">
    <source>
        <dbReference type="ARBA" id="ARBA00023015"/>
    </source>
</evidence>
<protein>
    <recommendedName>
        <fullName evidence="9">BED-type domain-containing protein</fullName>
    </recommendedName>
</protein>
<evidence type="ECO:0000256" key="1">
    <source>
        <dbReference type="ARBA" id="ARBA00022723"/>
    </source>
</evidence>
<dbReference type="InterPro" id="IPR055411">
    <property type="entry name" value="LRR_FXL15/At3g58940/PEG3-like"/>
</dbReference>
<dbReference type="SUPFAM" id="SSF81383">
    <property type="entry name" value="F-box domain"/>
    <property type="match status" value="1"/>
</dbReference>
<dbReference type="InterPro" id="IPR036236">
    <property type="entry name" value="Znf_C2H2_sf"/>
</dbReference>
<dbReference type="Pfam" id="PF14372">
    <property type="entry name" value="hAT-like_RNase-H"/>
    <property type="match status" value="1"/>
</dbReference>
<dbReference type="InterPro" id="IPR012337">
    <property type="entry name" value="RNaseH-like_sf"/>
</dbReference>
<reference evidence="10" key="1">
    <citation type="journal article" date="2017" name="Nature">
        <title>The genome of Chenopodium quinoa.</title>
        <authorList>
            <person name="Jarvis D.E."/>
            <person name="Ho Y.S."/>
            <person name="Lightfoot D.J."/>
            <person name="Schmoeckel S.M."/>
            <person name="Li B."/>
            <person name="Borm T.J.A."/>
            <person name="Ohyanagi H."/>
            <person name="Mineta K."/>
            <person name="Michell C.T."/>
            <person name="Saber N."/>
            <person name="Kharbatia N.M."/>
            <person name="Rupper R.R."/>
            <person name="Sharp A.R."/>
            <person name="Dally N."/>
            <person name="Boughton B.A."/>
            <person name="Woo Y.H."/>
            <person name="Gao G."/>
            <person name="Schijlen E.G.W.M."/>
            <person name="Guo X."/>
            <person name="Momin A.A."/>
            <person name="Negrao S."/>
            <person name="Al-Babili S."/>
            <person name="Gehring C."/>
            <person name="Roessner U."/>
            <person name="Jung C."/>
            <person name="Murphy K."/>
            <person name="Arold S.T."/>
            <person name="Gojobori T."/>
            <person name="van der Linden C.G."/>
            <person name="van Loo E.N."/>
            <person name="Jellen E.N."/>
            <person name="Maughan P.J."/>
            <person name="Tester M."/>
        </authorList>
    </citation>
    <scope>NUCLEOTIDE SEQUENCE [LARGE SCALE GENOMIC DNA]</scope>
    <source>
        <strain evidence="10">cv. PI 614886</strain>
    </source>
</reference>
<dbReference type="InterPro" id="IPR003656">
    <property type="entry name" value="Znf_BED"/>
</dbReference>
<sequence length="976" mass="112049">MITKRTRSKKMTSSGGVDRLSSLPDCILIDILSRLPITSAAATAVLSSRWPYLWPQITSLKLSSILFKGVYNSVECFIAITKVINKLTSPIIRSFTLHLDDPCLVYFPLDLWFQQIHHRRVEDICFRFVTREVAPLMFQVSSFMFQTPSLVTLELNIGIICIFPKHIFNDDTKPKFNLPNLKKLSIQVLPFECEFWGKLIESCPSLEDLSYMVTSSPNIINASVIFPDITSISILGQNLLRLNITVLHDHREKVVIDAPRLEYLMLNIESLLEFRFAKKPNALCEAMVSVARKPRIPPNGKDVITKFLGLISNVKSLTFDVRSYSLETPLLFPNLTHLRFMGCYGHEFKVLWPLLKSCTKLENLCISMSSEVSHGVFLIPPKVSPSCLLDHIKRIEIKVAMIFYDEEENLLKMANSPNPDEPIDLPDSDSDDEVSDSHQTESKKKTSNVTSLNKPGIHFKRQRKLTSDVWANFEFLDKPDEQGNIICKCKKCGQKYNAESREGTGNLKRHIKKCKKRTFKDVGQMIIDSSSSGSMMNRVPTIDYDIVREMLSIAVVKHDLPFQFAEYSAVRKLINYINPDVKLVSRNTLKADVLKMFKREKDKLKEELSVVKGRISLTSDFWTSITTDGYMSLTAHFVDNQWNLQKKILNFRFLPPPHTGVHMSDHVYDFLKEWGIQKKIMCITLDNASSNDVFADVIKNELDLVRETVKYCKGSQARKQRFLTCVAHVELDSSKGLRQDVPTRWNSTYLMLENVLYYKKAFLHFQKVDANYIHCPTNEEWGRIEKLFRFLKELENSDNFMHKMAARMNEKFAKYWTNFSIIMVVAVVLDPRFKYEFVEWAFKKVYGEIEGTNELVKFKERLDYLYGAYVTEASTTTPRTRRRSSRQPNEEQVDVASDSFMMDFDNFSSSKSYVAAKSDLQIYLEEPLIPPNMDPQLQDLCGKIMAMKVNDDVGDTPSPSPPQSAPESPAVMESQT</sequence>
<dbReference type="InterPro" id="IPR053781">
    <property type="entry name" value="F-box_AtFBL13-like"/>
</dbReference>
<dbReference type="PANTHER" id="PTHR46481:SF6">
    <property type="entry name" value="ZINC FINGER BED DOMAIN-CONTAINING PROTEIN RICESLEEPER 2-LIKE"/>
    <property type="match status" value="1"/>
</dbReference>
<feature type="region of interest" description="Disordered" evidence="8">
    <location>
        <begin position="948"/>
        <end position="976"/>
    </location>
</feature>
<evidence type="ECO:0000313" key="10">
    <source>
        <dbReference type="EnsemblPlants" id="AUR62018823-RA:cds"/>
    </source>
</evidence>
<evidence type="ECO:0000256" key="7">
    <source>
        <dbReference type="PROSITE-ProRule" id="PRU00027"/>
    </source>
</evidence>
<dbReference type="InterPro" id="IPR052035">
    <property type="entry name" value="ZnF_BED_domain_contain"/>
</dbReference>
<dbReference type="SMART" id="SM00614">
    <property type="entry name" value="ZnF_BED"/>
    <property type="match status" value="1"/>
</dbReference>
<dbReference type="PROSITE" id="PS50808">
    <property type="entry name" value="ZF_BED"/>
    <property type="match status" value="1"/>
</dbReference>
<dbReference type="InterPro" id="IPR032675">
    <property type="entry name" value="LRR_dom_sf"/>
</dbReference>
<dbReference type="Pfam" id="PF24758">
    <property type="entry name" value="LRR_At5g56370"/>
    <property type="match status" value="1"/>
</dbReference>
<dbReference type="InterPro" id="IPR025525">
    <property type="entry name" value="hAT-like_transposase_RNase-H"/>
</dbReference>
<dbReference type="SUPFAM" id="SSF52047">
    <property type="entry name" value="RNI-like"/>
    <property type="match status" value="1"/>
</dbReference>
<dbReference type="SUPFAM" id="SSF53098">
    <property type="entry name" value="Ribonuclease H-like"/>
    <property type="match status" value="1"/>
</dbReference>
<keyword evidence="3" id="KW-0862">Zinc</keyword>
<evidence type="ECO:0000313" key="11">
    <source>
        <dbReference type="Proteomes" id="UP000596660"/>
    </source>
</evidence>
<dbReference type="Gramene" id="AUR62018823-RA">
    <property type="protein sequence ID" value="AUR62018823-RA:cds"/>
    <property type="gene ID" value="AUR62018823"/>
</dbReference>
<keyword evidence="5" id="KW-0238">DNA-binding</keyword>
<dbReference type="InterPro" id="IPR036047">
    <property type="entry name" value="F-box-like_dom_sf"/>
</dbReference>
<organism evidence="10 11">
    <name type="scientific">Chenopodium quinoa</name>
    <name type="common">Quinoa</name>
    <dbReference type="NCBI Taxonomy" id="63459"/>
    <lineage>
        <taxon>Eukaryota</taxon>
        <taxon>Viridiplantae</taxon>
        <taxon>Streptophyta</taxon>
        <taxon>Embryophyta</taxon>
        <taxon>Tracheophyta</taxon>
        <taxon>Spermatophyta</taxon>
        <taxon>Magnoliopsida</taxon>
        <taxon>eudicotyledons</taxon>
        <taxon>Gunneridae</taxon>
        <taxon>Pentapetalae</taxon>
        <taxon>Caryophyllales</taxon>
        <taxon>Chenopodiaceae</taxon>
        <taxon>Chenopodioideae</taxon>
        <taxon>Atripliceae</taxon>
        <taxon>Chenopodium</taxon>
    </lineage>
</organism>
<reference evidence="10" key="2">
    <citation type="submission" date="2021-03" db="UniProtKB">
        <authorList>
            <consortium name="EnsemblPlants"/>
        </authorList>
    </citation>
    <scope>IDENTIFICATION</scope>
</reference>
<name>A0A803LUC9_CHEQI</name>
<evidence type="ECO:0000256" key="5">
    <source>
        <dbReference type="ARBA" id="ARBA00023125"/>
    </source>
</evidence>
<dbReference type="Gene3D" id="3.80.10.10">
    <property type="entry name" value="Ribonuclease Inhibitor"/>
    <property type="match status" value="1"/>
</dbReference>
<evidence type="ECO:0000256" key="3">
    <source>
        <dbReference type="ARBA" id="ARBA00022833"/>
    </source>
</evidence>
<evidence type="ECO:0000259" key="9">
    <source>
        <dbReference type="PROSITE" id="PS50808"/>
    </source>
</evidence>
<feature type="region of interest" description="Disordered" evidence="8">
    <location>
        <begin position="876"/>
        <end position="895"/>
    </location>
</feature>
<evidence type="ECO:0000256" key="6">
    <source>
        <dbReference type="ARBA" id="ARBA00023163"/>
    </source>
</evidence>
<evidence type="ECO:0000256" key="8">
    <source>
        <dbReference type="SAM" id="MobiDB-lite"/>
    </source>
</evidence>
<dbReference type="Pfam" id="PF00646">
    <property type="entry name" value="F-box"/>
    <property type="match status" value="1"/>
</dbReference>
<dbReference type="EnsemblPlants" id="AUR62018823-RA">
    <property type="protein sequence ID" value="AUR62018823-RA:cds"/>
    <property type="gene ID" value="AUR62018823"/>
</dbReference>
<dbReference type="PANTHER" id="PTHR46481">
    <property type="entry name" value="ZINC FINGER BED DOMAIN-CONTAINING PROTEIN 4"/>
    <property type="match status" value="1"/>
</dbReference>
<accession>A0A803LUC9</accession>
<dbReference type="GO" id="GO:0003677">
    <property type="term" value="F:DNA binding"/>
    <property type="evidence" value="ECO:0007669"/>
    <property type="project" value="UniProtKB-KW"/>
</dbReference>
<keyword evidence="11" id="KW-1185">Reference proteome</keyword>
<feature type="domain" description="BED-type" evidence="9">
    <location>
        <begin position="464"/>
        <end position="522"/>
    </location>
</feature>
<keyword evidence="6" id="KW-0804">Transcription</keyword>
<keyword evidence="4" id="KW-0805">Transcription regulation</keyword>
<keyword evidence="2 7" id="KW-0863">Zinc-finger</keyword>
<dbReference type="InterPro" id="IPR001810">
    <property type="entry name" value="F-box_dom"/>
</dbReference>
<dbReference type="Proteomes" id="UP000596660">
    <property type="component" value="Unplaced"/>
</dbReference>
<feature type="region of interest" description="Disordered" evidence="8">
    <location>
        <begin position="414"/>
        <end position="453"/>
    </location>
</feature>
<dbReference type="SUPFAM" id="SSF57667">
    <property type="entry name" value="beta-beta-alpha zinc fingers"/>
    <property type="match status" value="1"/>
</dbReference>
<feature type="compositionally biased region" description="Acidic residues" evidence="8">
    <location>
        <begin position="421"/>
        <end position="434"/>
    </location>
</feature>
<keyword evidence="1" id="KW-0479">Metal-binding</keyword>
<dbReference type="CDD" id="cd22160">
    <property type="entry name" value="F-box_AtFBL13-like"/>
    <property type="match status" value="1"/>
</dbReference>
<dbReference type="GO" id="GO:0008270">
    <property type="term" value="F:zinc ion binding"/>
    <property type="evidence" value="ECO:0007669"/>
    <property type="project" value="UniProtKB-KW"/>
</dbReference>
<proteinExistence type="predicted"/>